<keyword evidence="3" id="KW-1185">Reference proteome</keyword>
<dbReference type="OrthoDB" id="673608at2759"/>
<accession>A0A6G1DQR2</accession>
<proteinExistence type="predicted"/>
<feature type="region of interest" description="Disordered" evidence="1">
    <location>
        <begin position="68"/>
        <end position="88"/>
    </location>
</feature>
<evidence type="ECO:0000313" key="3">
    <source>
        <dbReference type="Proteomes" id="UP000479710"/>
    </source>
</evidence>
<evidence type="ECO:0000313" key="2">
    <source>
        <dbReference type="EMBL" id="KAF0914857.1"/>
    </source>
</evidence>
<protein>
    <submittedName>
        <fullName evidence="2">Uncharacterized protein</fullName>
    </submittedName>
</protein>
<dbReference type="Proteomes" id="UP000479710">
    <property type="component" value="Unassembled WGS sequence"/>
</dbReference>
<name>A0A6G1DQR2_9ORYZ</name>
<dbReference type="EMBL" id="SPHZ02000006">
    <property type="protein sequence ID" value="KAF0914857.1"/>
    <property type="molecule type" value="Genomic_DNA"/>
</dbReference>
<dbReference type="AlphaFoldDB" id="A0A6G1DQR2"/>
<organism evidence="2 3">
    <name type="scientific">Oryza meyeriana var. granulata</name>
    <dbReference type="NCBI Taxonomy" id="110450"/>
    <lineage>
        <taxon>Eukaryota</taxon>
        <taxon>Viridiplantae</taxon>
        <taxon>Streptophyta</taxon>
        <taxon>Embryophyta</taxon>
        <taxon>Tracheophyta</taxon>
        <taxon>Spermatophyta</taxon>
        <taxon>Magnoliopsida</taxon>
        <taxon>Liliopsida</taxon>
        <taxon>Poales</taxon>
        <taxon>Poaceae</taxon>
        <taxon>BOP clade</taxon>
        <taxon>Oryzoideae</taxon>
        <taxon>Oryzeae</taxon>
        <taxon>Oryzinae</taxon>
        <taxon>Oryza</taxon>
        <taxon>Oryza meyeriana</taxon>
    </lineage>
</organism>
<evidence type="ECO:0000256" key="1">
    <source>
        <dbReference type="SAM" id="MobiDB-lite"/>
    </source>
</evidence>
<gene>
    <name evidence="2" type="ORF">E2562_032532</name>
</gene>
<reference evidence="2 3" key="1">
    <citation type="submission" date="2019-11" db="EMBL/GenBank/DDBJ databases">
        <title>Whole genome sequence of Oryza granulata.</title>
        <authorList>
            <person name="Li W."/>
        </authorList>
    </citation>
    <scope>NUCLEOTIDE SEQUENCE [LARGE SCALE GENOMIC DNA]</scope>
    <source>
        <strain evidence="3">cv. Menghai</strain>
        <tissue evidence="2">Leaf</tissue>
    </source>
</reference>
<feature type="compositionally biased region" description="Gly residues" evidence="1">
    <location>
        <begin position="78"/>
        <end position="88"/>
    </location>
</feature>
<sequence length="88" mass="8715">MTRCLVGAGELVDTQKAGEGLGSDTLYLGLAGLDTAGFGWRGGRQLQPVVWATLVPCPIDVRHGGGGEVSGSAAAGCTAGGEGGEQLE</sequence>
<comment type="caution">
    <text evidence="2">The sequence shown here is derived from an EMBL/GenBank/DDBJ whole genome shotgun (WGS) entry which is preliminary data.</text>
</comment>